<dbReference type="RefSeq" id="WP_350331484.1">
    <property type="nucleotide sequence ID" value="NZ_CP054719.1"/>
</dbReference>
<evidence type="ECO:0000256" key="8">
    <source>
        <dbReference type="ARBA" id="ARBA00025049"/>
    </source>
</evidence>
<dbReference type="Gene3D" id="3.10.129.10">
    <property type="entry name" value="Hotdog Thioesterase"/>
    <property type="match status" value="1"/>
</dbReference>
<dbReference type="SUPFAM" id="SSF54637">
    <property type="entry name" value="Thioesterase/thiol ester dehydrase-isomerase"/>
    <property type="match status" value="1"/>
</dbReference>
<dbReference type="GO" id="GO:0006633">
    <property type="term" value="P:fatty acid biosynthetic process"/>
    <property type="evidence" value="ECO:0007669"/>
    <property type="project" value="UniProtKB-UniRule"/>
</dbReference>
<dbReference type="AlphaFoldDB" id="A0A7L9RTI8"/>
<organism evidence="10 11">
    <name type="scientific">Candidatus Bodocaedibacter vickermanii</name>
    <dbReference type="NCBI Taxonomy" id="2741701"/>
    <lineage>
        <taxon>Bacteria</taxon>
        <taxon>Pseudomonadati</taxon>
        <taxon>Pseudomonadota</taxon>
        <taxon>Alphaproteobacteria</taxon>
        <taxon>Holosporales</taxon>
        <taxon>Candidatus Paracaedibacteraceae</taxon>
        <taxon>Candidatus Bodocaedibacter</taxon>
    </lineage>
</organism>
<dbReference type="EC" id="4.2.1.59" evidence="9"/>
<dbReference type="InterPro" id="IPR013114">
    <property type="entry name" value="FabA_FabZ"/>
</dbReference>
<dbReference type="HAMAP" id="MF_00406">
    <property type="entry name" value="FabZ"/>
    <property type="match status" value="1"/>
</dbReference>
<accession>A0A7L9RTI8</accession>
<evidence type="ECO:0000256" key="4">
    <source>
        <dbReference type="ARBA" id="ARBA00022516"/>
    </source>
</evidence>
<dbReference type="InterPro" id="IPR029069">
    <property type="entry name" value="HotDog_dom_sf"/>
</dbReference>
<comment type="subcellular location">
    <subcellularLocation>
        <location evidence="1 9">Cytoplasm</location>
    </subcellularLocation>
</comment>
<gene>
    <name evidence="9 10" type="primary">fabZ</name>
    <name evidence="10" type="ORF">CPBP_00698</name>
</gene>
<keyword evidence="5 9" id="KW-0441">Lipid A biosynthesis</keyword>
<proteinExistence type="inferred from homology"/>
<name>A0A7L9RTI8_9PROT</name>
<dbReference type="KEGG" id="pbal:CPBP_00698"/>
<evidence type="ECO:0000256" key="2">
    <source>
        <dbReference type="ARBA" id="ARBA00009174"/>
    </source>
</evidence>
<dbReference type="CDD" id="cd01288">
    <property type="entry name" value="FabZ"/>
    <property type="match status" value="1"/>
</dbReference>
<protein>
    <recommendedName>
        <fullName evidence="9">3-hydroxyacyl-[acyl-carrier-protein] dehydratase FabZ</fullName>
        <ecNumber evidence="9">4.2.1.59</ecNumber>
    </recommendedName>
    <alternativeName>
        <fullName evidence="9">(3R)-hydroxymyristoyl-[acyl-carrier-protein] dehydratase</fullName>
        <shortName evidence="9">(3R)-hydroxymyristoyl-ACP dehydrase</shortName>
    </alternativeName>
    <alternativeName>
        <fullName evidence="9">Beta-hydroxyacyl-ACP dehydratase</fullName>
    </alternativeName>
</protein>
<evidence type="ECO:0000313" key="10">
    <source>
        <dbReference type="EMBL" id="QOL19927.1"/>
    </source>
</evidence>
<evidence type="ECO:0000256" key="6">
    <source>
        <dbReference type="ARBA" id="ARBA00023098"/>
    </source>
</evidence>
<evidence type="ECO:0000256" key="7">
    <source>
        <dbReference type="ARBA" id="ARBA00023239"/>
    </source>
</evidence>
<dbReference type="GO" id="GO:0019171">
    <property type="term" value="F:(3R)-hydroxyacyl-[acyl-carrier-protein] dehydratase activity"/>
    <property type="evidence" value="ECO:0007669"/>
    <property type="project" value="UniProtKB-EC"/>
</dbReference>
<evidence type="ECO:0000256" key="3">
    <source>
        <dbReference type="ARBA" id="ARBA00022490"/>
    </source>
</evidence>
<dbReference type="EMBL" id="CP054719">
    <property type="protein sequence ID" value="QOL19927.1"/>
    <property type="molecule type" value="Genomic_DNA"/>
</dbReference>
<keyword evidence="4 9" id="KW-0444">Lipid biosynthesis</keyword>
<evidence type="ECO:0000256" key="1">
    <source>
        <dbReference type="ARBA" id="ARBA00004496"/>
    </source>
</evidence>
<comment type="catalytic activity">
    <reaction evidence="9">
        <text>a (3R)-hydroxyacyl-[ACP] = a (2E)-enoyl-[ACP] + H2O</text>
        <dbReference type="Rhea" id="RHEA:13097"/>
        <dbReference type="Rhea" id="RHEA-COMP:9925"/>
        <dbReference type="Rhea" id="RHEA-COMP:9945"/>
        <dbReference type="ChEBI" id="CHEBI:15377"/>
        <dbReference type="ChEBI" id="CHEBI:78784"/>
        <dbReference type="ChEBI" id="CHEBI:78827"/>
        <dbReference type="EC" id="4.2.1.59"/>
    </reaction>
</comment>
<dbReference type="InterPro" id="IPR010084">
    <property type="entry name" value="FabZ"/>
</dbReference>
<evidence type="ECO:0000256" key="5">
    <source>
        <dbReference type="ARBA" id="ARBA00022556"/>
    </source>
</evidence>
<dbReference type="FunFam" id="3.10.129.10:FF:000001">
    <property type="entry name" value="3-hydroxyacyl-[acyl-carrier-protein] dehydratase FabZ"/>
    <property type="match status" value="1"/>
</dbReference>
<keyword evidence="6 9" id="KW-0443">Lipid metabolism</keyword>
<evidence type="ECO:0000313" key="11">
    <source>
        <dbReference type="Proteomes" id="UP000594001"/>
    </source>
</evidence>
<sequence>MSFPMDVVKIQSFIPHRFPFLLVDRVVSISETEIVALKNVTINEPFFQGHFPGAPVMPGVLIVEALAQAAGVFMGHQLELQGQSMADKLMFFMSIDQVKFRQVVAPGDQLMLHVSLVQKRGAIAKFEAKATVDGKVTTEANFMAMLSDKK</sequence>
<dbReference type="NCBIfam" id="TIGR01750">
    <property type="entry name" value="fabZ"/>
    <property type="match status" value="1"/>
</dbReference>
<comment type="similarity">
    <text evidence="2 9">Belongs to the thioester dehydratase family. FabZ subfamily.</text>
</comment>
<dbReference type="GO" id="GO:0016020">
    <property type="term" value="C:membrane"/>
    <property type="evidence" value="ECO:0007669"/>
    <property type="project" value="GOC"/>
</dbReference>
<feature type="active site" evidence="9">
    <location>
        <position position="50"/>
    </location>
</feature>
<dbReference type="Pfam" id="PF07977">
    <property type="entry name" value="FabA"/>
    <property type="match status" value="1"/>
</dbReference>
<dbReference type="PANTHER" id="PTHR30272:SF1">
    <property type="entry name" value="3-HYDROXYACYL-[ACYL-CARRIER-PROTEIN] DEHYDRATASE"/>
    <property type="match status" value="1"/>
</dbReference>
<keyword evidence="7 9" id="KW-0456">Lyase</keyword>
<keyword evidence="3 9" id="KW-0963">Cytoplasm</keyword>
<dbReference type="PANTHER" id="PTHR30272">
    <property type="entry name" value="3-HYDROXYACYL-[ACYL-CARRIER-PROTEIN] DEHYDRATASE"/>
    <property type="match status" value="1"/>
</dbReference>
<keyword evidence="11" id="KW-1185">Reference proteome</keyword>
<reference evidence="10 11" key="1">
    <citation type="submission" date="2020-06" db="EMBL/GenBank/DDBJ databases">
        <title>The endosymbiont of the kinetoplastid Bodo saltans is a Paracaedibacter-like alpha-proteobacterium possessing a putative toxin-antitoxin system.</title>
        <authorList>
            <person name="Midha S."/>
            <person name="Rigden D.J."/>
            <person name="Siozios S."/>
            <person name="Hurst G.D.D."/>
            <person name="Jackson A.P."/>
        </authorList>
    </citation>
    <scope>NUCLEOTIDE SEQUENCE [LARGE SCALE GENOMIC DNA]</scope>
    <source>
        <strain evidence="10">Lake Konstanz</strain>
    </source>
</reference>
<dbReference type="Proteomes" id="UP000594001">
    <property type="component" value="Chromosome"/>
</dbReference>
<comment type="function">
    <text evidence="8 9">Involved in unsaturated fatty acids biosynthesis. Catalyzes the dehydration of short chain beta-hydroxyacyl-ACPs and long chain saturated and unsaturated beta-hydroxyacyl-ACPs.</text>
</comment>
<dbReference type="GO" id="GO:0009245">
    <property type="term" value="P:lipid A biosynthetic process"/>
    <property type="evidence" value="ECO:0007669"/>
    <property type="project" value="UniProtKB-UniRule"/>
</dbReference>
<evidence type="ECO:0000256" key="9">
    <source>
        <dbReference type="HAMAP-Rule" id="MF_00406"/>
    </source>
</evidence>
<dbReference type="NCBIfam" id="NF000582">
    <property type="entry name" value="PRK00006.1"/>
    <property type="match status" value="1"/>
</dbReference>
<dbReference type="GO" id="GO:0005737">
    <property type="term" value="C:cytoplasm"/>
    <property type="evidence" value="ECO:0007669"/>
    <property type="project" value="UniProtKB-SubCell"/>
</dbReference>